<gene>
    <name evidence="2" type="ORF">NEMBOFW57_006815</name>
</gene>
<feature type="compositionally biased region" description="Polar residues" evidence="1">
    <location>
        <begin position="406"/>
        <end position="418"/>
    </location>
</feature>
<dbReference type="AlphaFoldDB" id="A0AAD4ETC8"/>
<feature type="compositionally biased region" description="Acidic residues" evidence="1">
    <location>
        <begin position="389"/>
        <end position="400"/>
    </location>
</feature>
<keyword evidence="3" id="KW-1185">Reference proteome</keyword>
<feature type="compositionally biased region" description="Basic and acidic residues" evidence="1">
    <location>
        <begin position="375"/>
        <end position="386"/>
    </location>
</feature>
<dbReference type="EMBL" id="JAHCVI010000003">
    <property type="protein sequence ID" value="KAG7287306.1"/>
    <property type="molecule type" value="Genomic_DNA"/>
</dbReference>
<evidence type="ECO:0000313" key="3">
    <source>
        <dbReference type="Proteomes" id="UP001197093"/>
    </source>
</evidence>
<sequence>MPLWPFRRRSRRKRGRANTLEDDGYGGQAASTALPPRSQTVPELMPVNPPVLERQPSKKQRTEPNKLHRRTRAYSFSPGRHDSVRVGRKKPVADVDPRFADHGVGANPSGGMDAVRDEMLWRVPTLHNKRDGDHLPRKVSSKKRRKEDQQREAEIKALSTFVPVRPATEDWMAGRPMKKESRRIRSALGGTIKGGEVDRFHRSSDVSLPLQESIDSALSSDSEHIAYKVSALAALSPRPTLRCTTHPRSGAGVRDVAGLARRPSQQRKLIAPIPEATLKAHKRVDDLADDLSASDLRELMERDERRRARKRQLEQEKVDRRIARRAEKQKAVEAEAARHGRESPPNLERGVLGREDKRKSSGIMEHGQSFGLPRETPESEIERQPELETTNDDMNITDDDYLSRLAPTNTDRSAWNRKSTGEARPSSDWGEEEAHWGSVRGQQPKVVRSGAVGRVKSREGLLRSFGEEGQSATVETVDQDDHNDGSDSVGLERATSIDYGKAHARRISAGSARLLSITPRSSVDAKHALVSPREKDS</sequence>
<accession>A0AAD4ETC8</accession>
<evidence type="ECO:0000313" key="2">
    <source>
        <dbReference type="EMBL" id="KAG7287306.1"/>
    </source>
</evidence>
<feature type="compositionally biased region" description="Basic and acidic residues" evidence="1">
    <location>
        <begin position="295"/>
        <end position="342"/>
    </location>
</feature>
<feature type="region of interest" description="Disordered" evidence="1">
    <location>
        <begin position="1"/>
        <end position="111"/>
    </location>
</feature>
<evidence type="ECO:0000256" key="1">
    <source>
        <dbReference type="SAM" id="MobiDB-lite"/>
    </source>
</evidence>
<comment type="caution">
    <text evidence="2">The sequence shown here is derived from an EMBL/GenBank/DDBJ whole genome shotgun (WGS) entry which is preliminary data.</text>
</comment>
<feature type="compositionally biased region" description="Basic residues" evidence="1">
    <location>
        <begin position="1"/>
        <end position="16"/>
    </location>
</feature>
<protein>
    <submittedName>
        <fullName evidence="2">Uncharacterized protein</fullName>
    </submittedName>
</protein>
<feature type="region of interest" description="Disordered" evidence="1">
    <location>
        <begin position="125"/>
        <end position="152"/>
    </location>
</feature>
<name>A0AAD4ETC8_9PEZI</name>
<feature type="region of interest" description="Disordered" evidence="1">
    <location>
        <begin position="286"/>
        <end position="500"/>
    </location>
</feature>
<feature type="compositionally biased region" description="Basic and acidic residues" evidence="1">
    <location>
        <begin position="79"/>
        <end position="101"/>
    </location>
</feature>
<reference evidence="2" key="1">
    <citation type="submission" date="2023-02" db="EMBL/GenBank/DDBJ databases">
        <authorList>
            <person name="Palmer J.M."/>
        </authorList>
    </citation>
    <scope>NUCLEOTIDE SEQUENCE</scope>
    <source>
        <strain evidence="2">FW57</strain>
    </source>
</reference>
<proteinExistence type="predicted"/>
<organism evidence="2 3">
    <name type="scientific">Staphylotrichum longicolle</name>
    <dbReference type="NCBI Taxonomy" id="669026"/>
    <lineage>
        <taxon>Eukaryota</taxon>
        <taxon>Fungi</taxon>
        <taxon>Dikarya</taxon>
        <taxon>Ascomycota</taxon>
        <taxon>Pezizomycotina</taxon>
        <taxon>Sordariomycetes</taxon>
        <taxon>Sordariomycetidae</taxon>
        <taxon>Sordariales</taxon>
        <taxon>Chaetomiaceae</taxon>
        <taxon>Staphylotrichum</taxon>
    </lineage>
</organism>
<dbReference type="Proteomes" id="UP001197093">
    <property type="component" value="Unassembled WGS sequence"/>
</dbReference>